<reference evidence="1" key="2">
    <citation type="submission" date="2023-04" db="EMBL/GenBank/DDBJ databases">
        <authorList>
            <person name="Bu L."/>
            <person name="Lu L."/>
            <person name="Laidemitt M.R."/>
            <person name="Zhang S.M."/>
            <person name="Mutuku M."/>
            <person name="Mkoji G."/>
            <person name="Steinauer M."/>
            <person name="Loker E.S."/>
        </authorList>
    </citation>
    <scope>NUCLEOTIDE SEQUENCE</scope>
    <source>
        <strain evidence="1">KasaAsao</strain>
        <tissue evidence="1">Whole Snail</tissue>
    </source>
</reference>
<sequence>MWAEVHISVKFRSFLAWALSPQDAAYTVHVNRLDAVAKYRVLSYAAAKVKFVVSASAIVGARIRNFTRRHPRQGIRKGLEAFMG</sequence>
<dbReference type="EMBL" id="JASAOG010000006">
    <property type="protein sequence ID" value="KAK0067779.1"/>
    <property type="molecule type" value="Genomic_DNA"/>
</dbReference>
<evidence type="ECO:0000313" key="1">
    <source>
        <dbReference type="EMBL" id="KAK0067779.1"/>
    </source>
</evidence>
<protein>
    <submittedName>
        <fullName evidence="1">Uncharacterized protein</fullName>
    </submittedName>
</protein>
<organism evidence="1 2">
    <name type="scientific">Biomphalaria pfeifferi</name>
    <name type="common">Bloodfluke planorb</name>
    <name type="synonym">Freshwater snail</name>
    <dbReference type="NCBI Taxonomy" id="112525"/>
    <lineage>
        <taxon>Eukaryota</taxon>
        <taxon>Metazoa</taxon>
        <taxon>Spiralia</taxon>
        <taxon>Lophotrochozoa</taxon>
        <taxon>Mollusca</taxon>
        <taxon>Gastropoda</taxon>
        <taxon>Heterobranchia</taxon>
        <taxon>Euthyneura</taxon>
        <taxon>Panpulmonata</taxon>
        <taxon>Hygrophila</taxon>
        <taxon>Lymnaeoidea</taxon>
        <taxon>Planorbidae</taxon>
        <taxon>Biomphalaria</taxon>
    </lineage>
</organism>
<dbReference type="AlphaFoldDB" id="A0AAD8C8V1"/>
<gene>
    <name evidence="1" type="ORF">Bpfe_002620</name>
</gene>
<comment type="caution">
    <text evidence="1">The sequence shown here is derived from an EMBL/GenBank/DDBJ whole genome shotgun (WGS) entry which is preliminary data.</text>
</comment>
<keyword evidence="2" id="KW-1185">Reference proteome</keyword>
<proteinExistence type="predicted"/>
<reference evidence="1" key="1">
    <citation type="journal article" date="2023" name="PLoS Negl. Trop. Dis.">
        <title>A genome sequence for Biomphalaria pfeifferi, the major vector snail for the human-infecting parasite Schistosoma mansoni.</title>
        <authorList>
            <person name="Bu L."/>
            <person name="Lu L."/>
            <person name="Laidemitt M.R."/>
            <person name="Zhang S.M."/>
            <person name="Mutuku M."/>
            <person name="Mkoji G."/>
            <person name="Steinauer M."/>
            <person name="Loker E.S."/>
        </authorList>
    </citation>
    <scope>NUCLEOTIDE SEQUENCE</scope>
    <source>
        <strain evidence="1">KasaAsao</strain>
    </source>
</reference>
<dbReference type="Proteomes" id="UP001233172">
    <property type="component" value="Unassembled WGS sequence"/>
</dbReference>
<evidence type="ECO:0000313" key="2">
    <source>
        <dbReference type="Proteomes" id="UP001233172"/>
    </source>
</evidence>
<name>A0AAD8C8V1_BIOPF</name>
<accession>A0AAD8C8V1</accession>